<dbReference type="SMART" id="SM00605">
    <property type="entry name" value="CW"/>
    <property type="match status" value="1"/>
</dbReference>
<dbReference type="EMBL" id="CANHGI010000002">
    <property type="protein sequence ID" value="CAI5442935.1"/>
    <property type="molecule type" value="Genomic_DNA"/>
</dbReference>
<dbReference type="Pfam" id="PF08277">
    <property type="entry name" value="PAN_3"/>
    <property type="match status" value="1"/>
</dbReference>
<proteinExistence type="predicted"/>
<dbReference type="SUPFAM" id="SSF56436">
    <property type="entry name" value="C-type lectin-like"/>
    <property type="match status" value="1"/>
</dbReference>
<dbReference type="InterPro" id="IPR016187">
    <property type="entry name" value="CTDL_fold"/>
</dbReference>
<evidence type="ECO:0000259" key="1">
    <source>
        <dbReference type="SMART" id="SM00605"/>
    </source>
</evidence>
<dbReference type="AlphaFoldDB" id="A0A9P1IDY5"/>
<keyword evidence="3" id="KW-1185">Reference proteome</keyword>
<name>A0A9P1IDY5_9PELO</name>
<dbReference type="Proteomes" id="UP001152747">
    <property type="component" value="Unassembled WGS sequence"/>
</dbReference>
<protein>
    <recommendedName>
        <fullName evidence="1">PAN-3 domain-containing protein</fullName>
    </recommendedName>
</protein>
<accession>A0A9P1IDY5</accession>
<feature type="domain" description="PAN-3" evidence="1">
    <location>
        <begin position="1"/>
        <end position="107"/>
    </location>
</feature>
<dbReference type="InterPro" id="IPR016186">
    <property type="entry name" value="C-type_lectin-like/link_sf"/>
</dbReference>
<dbReference type="InterPro" id="IPR006583">
    <property type="entry name" value="PAN-3_domain"/>
</dbReference>
<sequence>MVVVWGKVSTSTSSYNTKTLAPYTACVAACYSDAKCLFIQHSGTTCDFYSYVEATVVSSSSGERVAFKTNSTSCSDSPDRLYTSTINNYKIQHVGDTWQLFSATEEELKSCPTNWYESARKGRKWCIRFFSGDAINHTQAIAKCAAMGASLTAIERTEESTYINVQVYALEPLSSLIHLDGIMNENCAPLVNKGNPGSACTFPNGWTFTDKYFSDVTYIWFDYQPDAHLTNGVYQRCMMKWYWPGNRHDGLYDDYEQVFVVIS</sequence>
<comment type="caution">
    <text evidence="2">The sequence shown here is derived from an EMBL/GenBank/DDBJ whole genome shotgun (WGS) entry which is preliminary data.</text>
</comment>
<reference evidence="2" key="1">
    <citation type="submission" date="2022-11" db="EMBL/GenBank/DDBJ databases">
        <authorList>
            <person name="Kikuchi T."/>
        </authorList>
    </citation>
    <scope>NUCLEOTIDE SEQUENCE</scope>
    <source>
        <strain evidence="2">PS1010</strain>
    </source>
</reference>
<evidence type="ECO:0000313" key="3">
    <source>
        <dbReference type="Proteomes" id="UP001152747"/>
    </source>
</evidence>
<dbReference type="PANTHER" id="PTHR47629">
    <property type="entry name" value="C-TYPE LECTIN-RELATED"/>
    <property type="match status" value="1"/>
</dbReference>
<gene>
    <name evidence="2" type="ORF">CAMP_LOCUS5572</name>
</gene>
<organism evidence="2 3">
    <name type="scientific">Caenorhabditis angaria</name>
    <dbReference type="NCBI Taxonomy" id="860376"/>
    <lineage>
        <taxon>Eukaryota</taxon>
        <taxon>Metazoa</taxon>
        <taxon>Ecdysozoa</taxon>
        <taxon>Nematoda</taxon>
        <taxon>Chromadorea</taxon>
        <taxon>Rhabditida</taxon>
        <taxon>Rhabditina</taxon>
        <taxon>Rhabditomorpha</taxon>
        <taxon>Rhabditoidea</taxon>
        <taxon>Rhabditidae</taxon>
        <taxon>Peloderinae</taxon>
        <taxon>Caenorhabditis</taxon>
    </lineage>
</organism>
<evidence type="ECO:0000313" key="2">
    <source>
        <dbReference type="EMBL" id="CAI5442935.1"/>
    </source>
</evidence>
<dbReference type="Gene3D" id="3.10.100.10">
    <property type="entry name" value="Mannose-Binding Protein A, subunit A"/>
    <property type="match status" value="1"/>
</dbReference>